<keyword evidence="4" id="KW-0554">One-carbon metabolism</keyword>
<keyword evidence="6 10" id="KW-0560">Oxidoreductase</keyword>
<evidence type="ECO:0000256" key="4">
    <source>
        <dbReference type="ARBA" id="ARBA00022563"/>
    </source>
</evidence>
<dbReference type="PROSITE" id="PS00075">
    <property type="entry name" value="DHFR_1"/>
    <property type="match status" value="1"/>
</dbReference>
<comment type="caution">
    <text evidence="10">The sequence shown here is derived from an EMBL/GenBank/DDBJ whole genome shotgun (WGS) entry which is preliminary data.</text>
</comment>
<evidence type="ECO:0000256" key="7">
    <source>
        <dbReference type="RuleBase" id="RU004474"/>
    </source>
</evidence>
<dbReference type="SUPFAM" id="SSF53597">
    <property type="entry name" value="Dihydrofolate reductase-like"/>
    <property type="match status" value="1"/>
</dbReference>
<protein>
    <recommendedName>
        <fullName evidence="3">dihydrofolate reductase</fullName>
        <ecNumber evidence="3">1.5.1.3</ecNumber>
    </recommendedName>
</protein>
<dbReference type="PRINTS" id="PR00070">
    <property type="entry name" value="DHFR"/>
</dbReference>
<dbReference type="Gene3D" id="3.40.430.10">
    <property type="entry name" value="Dihydrofolate Reductase, subunit A"/>
    <property type="match status" value="1"/>
</dbReference>
<dbReference type="InterPro" id="IPR012259">
    <property type="entry name" value="DHFR"/>
</dbReference>
<name>A0ABV6NQ91_9ACTN</name>
<dbReference type="InterPro" id="IPR001796">
    <property type="entry name" value="DHFR_dom"/>
</dbReference>
<evidence type="ECO:0000256" key="8">
    <source>
        <dbReference type="SAM" id="MobiDB-lite"/>
    </source>
</evidence>
<dbReference type="EC" id="1.5.1.3" evidence="3"/>
<dbReference type="InterPro" id="IPR017925">
    <property type="entry name" value="DHFR_CS"/>
</dbReference>
<feature type="domain" description="DHFR" evidence="9">
    <location>
        <begin position="44"/>
        <end position="210"/>
    </location>
</feature>
<dbReference type="PANTHER" id="PTHR48069">
    <property type="entry name" value="DIHYDROFOLATE REDUCTASE"/>
    <property type="match status" value="1"/>
</dbReference>
<dbReference type="Proteomes" id="UP001589894">
    <property type="component" value="Unassembled WGS sequence"/>
</dbReference>
<proteinExistence type="inferred from homology"/>
<keyword evidence="11" id="KW-1185">Reference proteome</keyword>
<organism evidence="10 11">
    <name type="scientific">Plantactinospora siamensis</name>
    <dbReference type="NCBI Taxonomy" id="555372"/>
    <lineage>
        <taxon>Bacteria</taxon>
        <taxon>Bacillati</taxon>
        <taxon>Actinomycetota</taxon>
        <taxon>Actinomycetes</taxon>
        <taxon>Micromonosporales</taxon>
        <taxon>Micromonosporaceae</taxon>
        <taxon>Plantactinospora</taxon>
    </lineage>
</organism>
<evidence type="ECO:0000313" key="10">
    <source>
        <dbReference type="EMBL" id="MFC0562866.1"/>
    </source>
</evidence>
<dbReference type="EMBL" id="JBHLUE010000002">
    <property type="protein sequence ID" value="MFC0562866.1"/>
    <property type="molecule type" value="Genomic_DNA"/>
</dbReference>
<evidence type="ECO:0000256" key="2">
    <source>
        <dbReference type="ARBA" id="ARBA00009539"/>
    </source>
</evidence>
<dbReference type="GO" id="GO:0004146">
    <property type="term" value="F:dihydrofolate reductase activity"/>
    <property type="evidence" value="ECO:0007669"/>
    <property type="project" value="UniProtKB-EC"/>
</dbReference>
<dbReference type="InterPro" id="IPR024072">
    <property type="entry name" value="DHFR-like_dom_sf"/>
</dbReference>
<evidence type="ECO:0000256" key="5">
    <source>
        <dbReference type="ARBA" id="ARBA00022857"/>
    </source>
</evidence>
<dbReference type="PANTHER" id="PTHR48069:SF3">
    <property type="entry name" value="DIHYDROFOLATE REDUCTASE"/>
    <property type="match status" value="1"/>
</dbReference>
<dbReference type="Pfam" id="PF00186">
    <property type="entry name" value="DHFR_1"/>
    <property type="match status" value="1"/>
</dbReference>
<evidence type="ECO:0000259" key="9">
    <source>
        <dbReference type="PROSITE" id="PS51330"/>
    </source>
</evidence>
<accession>A0ABV6NQ91</accession>
<reference evidence="10 11" key="1">
    <citation type="submission" date="2024-09" db="EMBL/GenBank/DDBJ databases">
        <authorList>
            <person name="Sun Q."/>
            <person name="Mori K."/>
        </authorList>
    </citation>
    <scope>NUCLEOTIDE SEQUENCE [LARGE SCALE GENOMIC DNA]</scope>
    <source>
        <strain evidence="10 11">TBRC 2205</strain>
    </source>
</reference>
<evidence type="ECO:0000256" key="1">
    <source>
        <dbReference type="ARBA" id="ARBA00004903"/>
    </source>
</evidence>
<dbReference type="CDD" id="cd00209">
    <property type="entry name" value="DHFR"/>
    <property type="match status" value="1"/>
</dbReference>
<feature type="compositionally biased region" description="Low complexity" evidence="8">
    <location>
        <begin position="1"/>
        <end position="38"/>
    </location>
</feature>
<evidence type="ECO:0000256" key="6">
    <source>
        <dbReference type="ARBA" id="ARBA00023002"/>
    </source>
</evidence>
<comment type="similarity">
    <text evidence="2 7">Belongs to the dihydrofolate reductase family.</text>
</comment>
<gene>
    <name evidence="10" type="ORF">ACFFHU_01570</name>
</gene>
<keyword evidence="5" id="KW-0521">NADP</keyword>
<evidence type="ECO:0000256" key="3">
    <source>
        <dbReference type="ARBA" id="ARBA00012856"/>
    </source>
</evidence>
<evidence type="ECO:0000313" key="11">
    <source>
        <dbReference type="Proteomes" id="UP001589894"/>
    </source>
</evidence>
<comment type="pathway">
    <text evidence="1">Cofactor biosynthesis; tetrahydrofolate biosynthesis; 5,6,7,8-tetrahydrofolate from 7,8-dihydrofolate: step 1/1.</text>
</comment>
<dbReference type="RefSeq" id="WP_377334898.1">
    <property type="nucleotide sequence ID" value="NZ_JBHLUE010000002.1"/>
</dbReference>
<sequence>MTAAGSARTAEAAAGSARPGAAAGGSARTGGTAAKSARPGADVRTSLVVAADFADVIGRGGDLPWHLPGDLRRFKALTAGGVVVAGRRTHESIVARLGRPLPGRLTVVVSRRADLPRQDGMLVQPDVPAALHAARAVAAFAGRDELFVIGGAEIYAQALPEVTRIHLTRVHARVGGDTALPAGWLAGFTRVAAERVDGDALPFTVETYERA</sequence>
<dbReference type="PROSITE" id="PS51330">
    <property type="entry name" value="DHFR_2"/>
    <property type="match status" value="1"/>
</dbReference>
<feature type="region of interest" description="Disordered" evidence="8">
    <location>
        <begin position="1"/>
        <end position="39"/>
    </location>
</feature>